<name>A0ABU8FB71_9BACI</name>
<organism evidence="3 4">
    <name type="scientific">Psychrobacillus mangrovi</name>
    <dbReference type="NCBI Taxonomy" id="3117745"/>
    <lineage>
        <taxon>Bacteria</taxon>
        <taxon>Bacillati</taxon>
        <taxon>Bacillota</taxon>
        <taxon>Bacilli</taxon>
        <taxon>Bacillales</taxon>
        <taxon>Bacillaceae</taxon>
        <taxon>Psychrobacillus</taxon>
    </lineage>
</organism>
<evidence type="ECO:0000313" key="4">
    <source>
        <dbReference type="Proteomes" id="UP001364890"/>
    </source>
</evidence>
<reference evidence="3 4" key="1">
    <citation type="submission" date="2024-01" db="EMBL/GenBank/DDBJ databases">
        <title>Seven novel Bacillus-like species.</title>
        <authorList>
            <person name="Liu G."/>
        </authorList>
    </citation>
    <scope>NUCLEOTIDE SEQUENCE [LARGE SCALE GENOMIC DNA]</scope>
    <source>
        <strain evidence="3 4">FJAT-51614</strain>
    </source>
</reference>
<evidence type="ECO:0000259" key="2">
    <source>
        <dbReference type="Pfam" id="PF16107"/>
    </source>
</evidence>
<keyword evidence="1" id="KW-0812">Transmembrane</keyword>
<keyword evidence="4" id="KW-1185">Reference proteome</keyword>
<evidence type="ECO:0000256" key="1">
    <source>
        <dbReference type="SAM" id="Phobius"/>
    </source>
</evidence>
<feature type="domain" description="DUF4825" evidence="2">
    <location>
        <begin position="49"/>
        <end position="127"/>
    </location>
</feature>
<dbReference type="InterPro" id="IPR032250">
    <property type="entry name" value="DUF4825"/>
</dbReference>
<comment type="caution">
    <text evidence="3">The sequence shown here is derived from an EMBL/GenBank/DDBJ whole genome shotgun (WGS) entry which is preliminary data.</text>
</comment>
<dbReference type="Pfam" id="PF16107">
    <property type="entry name" value="DUF4825"/>
    <property type="match status" value="1"/>
</dbReference>
<accession>A0ABU8FB71</accession>
<dbReference type="RefSeq" id="WP_336498831.1">
    <property type="nucleotide sequence ID" value="NZ_JBAWSY010000017.1"/>
</dbReference>
<gene>
    <name evidence="3" type="ORF">WAX74_16775</name>
</gene>
<sequence length="175" mass="20142">MQRNIWLIVIISMLLLIGVVYVLNNNQKKVIEDKTSQLSVATHSFEKVLAYENDYMGDSSNTSNLFNNLPIANDKKSIEMDSKKLILVVNYDFASNEETEKAVIYNTTAAFVLIKNVEEIHLQFSNQKYIVKRGNVKEWFGSDLSELINPEVFKKLVQKPLLETDSSDWLNLYTK</sequence>
<proteinExistence type="predicted"/>
<protein>
    <submittedName>
        <fullName evidence="3">DUF4825 domain-containing protein</fullName>
    </submittedName>
</protein>
<keyword evidence="1" id="KW-1133">Transmembrane helix</keyword>
<dbReference type="Proteomes" id="UP001364890">
    <property type="component" value="Unassembled WGS sequence"/>
</dbReference>
<keyword evidence="1" id="KW-0472">Membrane</keyword>
<dbReference type="EMBL" id="JBAWSY010000017">
    <property type="protein sequence ID" value="MEI4771281.1"/>
    <property type="molecule type" value="Genomic_DNA"/>
</dbReference>
<feature type="transmembrane region" description="Helical" evidence="1">
    <location>
        <begin position="6"/>
        <end position="24"/>
    </location>
</feature>
<evidence type="ECO:0000313" key="3">
    <source>
        <dbReference type="EMBL" id="MEI4771281.1"/>
    </source>
</evidence>